<protein>
    <submittedName>
        <fullName evidence="1">PorP/SprF family type IX secretion system membrane protein</fullName>
    </submittedName>
</protein>
<reference evidence="1 2" key="1">
    <citation type="submission" date="2024-03" db="EMBL/GenBank/DDBJ databases">
        <title>Aquirufa genome sequencing.</title>
        <authorList>
            <person name="Pitt A."/>
            <person name="Hahn M.W."/>
        </authorList>
    </citation>
    <scope>NUCLEOTIDE SEQUENCE [LARGE SCALE GENOMIC DNA]</scope>
    <source>
        <strain evidence="1 2">OSTEICH-129V</strain>
    </source>
</reference>
<comment type="caution">
    <text evidence="1">The sequence shown here is derived from an EMBL/GenBank/DDBJ whole genome shotgun (WGS) entry which is preliminary data.</text>
</comment>
<proteinExistence type="predicted"/>
<keyword evidence="2" id="KW-1185">Reference proteome</keyword>
<organism evidence="1 2">
    <name type="scientific">Aquirufa avitistagni</name>
    <dbReference type="NCBI Taxonomy" id="3104728"/>
    <lineage>
        <taxon>Bacteria</taxon>
        <taxon>Pseudomonadati</taxon>
        <taxon>Bacteroidota</taxon>
        <taxon>Cytophagia</taxon>
        <taxon>Cytophagales</taxon>
        <taxon>Flectobacillaceae</taxon>
        <taxon>Aquirufa</taxon>
    </lineage>
</organism>
<evidence type="ECO:0000313" key="1">
    <source>
        <dbReference type="EMBL" id="MFD3394561.1"/>
    </source>
</evidence>
<dbReference type="InterPro" id="IPR019861">
    <property type="entry name" value="PorP/SprF_Bacteroidetes"/>
</dbReference>
<dbReference type="Pfam" id="PF11751">
    <property type="entry name" value="PorP_SprF"/>
    <property type="match status" value="1"/>
</dbReference>
<evidence type="ECO:0000313" key="2">
    <source>
        <dbReference type="Proteomes" id="UP001598138"/>
    </source>
</evidence>
<dbReference type="EMBL" id="JBBKXZ010000002">
    <property type="protein sequence ID" value="MFD3394561.1"/>
    <property type="molecule type" value="Genomic_DNA"/>
</dbReference>
<dbReference type="Proteomes" id="UP001598138">
    <property type="component" value="Unassembled WGS sequence"/>
</dbReference>
<dbReference type="RefSeq" id="WP_377983441.1">
    <property type="nucleotide sequence ID" value="NZ_JBBKXZ010000002.1"/>
</dbReference>
<name>A0ABW6DCU6_9BACT</name>
<accession>A0ABW6DCU6</accession>
<dbReference type="NCBIfam" id="TIGR03519">
    <property type="entry name" value="T9SS_PorP_fam"/>
    <property type="match status" value="1"/>
</dbReference>
<sequence length="303" mass="33267">MKNNIDFKQRVDQFKWSKGLVALVSLLVLAATTTYGQLEAGYSMYRFNPQVLSPAHSGSTATSDVTLMNRQQWLGIEGAPKTYVFSGNFKYGAQSGLGVNAMLDQAGPMKITTFSADYAYHTKLSEEWSFSGGIRAGLANLALNFDETNLVHQGDPTFVNRSAMKFNTGWGLKIAKGDGFFVSVSQPRLLKYDLGSGFKDAAYFYGMVGTKIKANQNVTIYPSALVRTASGVPLSWDANLLVNLAGRFDIGANYRNQDSWGIRAGIQGTKNIYLGYVFEMPTSQLSRVSVQSHEIALRYSFGK</sequence>
<gene>
    <name evidence="1" type="ORF">U0R10_08010</name>
</gene>